<accession>A0A1X2FIZ1</accession>
<sequence length="64" mass="7623">MKLTKKAYEEHLNELYGVTTERWGNGRYGASSRPYGTYFRNADPEKFNIEYEDWCEQHRSSNPT</sequence>
<dbReference type="Proteomes" id="UP000193964">
    <property type="component" value="Unassembled WGS sequence"/>
</dbReference>
<dbReference type="AlphaFoldDB" id="A0A1X2FIZ1"/>
<proteinExistence type="predicted"/>
<protein>
    <submittedName>
        <fullName evidence="1">Uncharacterized protein</fullName>
    </submittedName>
</protein>
<dbReference type="RefSeq" id="WP_085142504.1">
    <property type="nucleotide sequence ID" value="NZ_JACKUA010000023.1"/>
</dbReference>
<evidence type="ECO:0000313" key="1">
    <source>
        <dbReference type="EMBL" id="ORX18421.1"/>
    </source>
</evidence>
<dbReference type="EMBL" id="LQQA01000005">
    <property type="protein sequence ID" value="ORX18421.1"/>
    <property type="molecule type" value="Genomic_DNA"/>
</dbReference>
<evidence type="ECO:0000313" key="2">
    <source>
        <dbReference type="Proteomes" id="UP000193964"/>
    </source>
</evidence>
<comment type="caution">
    <text evidence="1">The sequence shown here is derived from an EMBL/GenBank/DDBJ whole genome shotgun (WGS) entry which is preliminary data.</text>
</comment>
<organism evidence="1 2">
    <name type="scientific">Mycolicibacterium wolinskyi</name>
    <dbReference type="NCBI Taxonomy" id="59750"/>
    <lineage>
        <taxon>Bacteria</taxon>
        <taxon>Bacillati</taxon>
        <taxon>Actinomycetota</taxon>
        <taxon>Actinomycetes</taxon>
        <taxon>Mycobacteriales</taxon>
        <taxon>Mycobacteriaceae</taxon>
        <taxon>Mycolicibacterium</taxon>
    </lineage>
</organism>
<gene>
    <name evidence="1" type="ORF">AWC31_14040</name>
</gene>
<dbReference type="OrthoDB" id="1952822at2"/>
<reference evidence="1 2" key="1">
    <citation type="submission" date="2016-01" db="EMBL/GenBank/DDBJ databases">
        <title>The new phylogeny of the genus Mycobacterium.</title>
        <authorList>
            <person name="Tarcisio F."/>
            <person name="Conor M."/>
            <person name="Antonella G."/>
            <person name="Elisabetta G."/>
            <person name="Giulia F.S."/>
            <person name="Sara T."/>
            <person name="Anna F."/>
            <person name="Clotilde B."/>
            <person name="Roberto B."/>
            <person name="Veronica D.S."/>
            <person name="Fabio R."/>
            <person name="Monica P."/>
            <person name="Olivier J."/>
            <person name="Enrico T."/>
            <person name="Nicola S."/>
        </authorList>
    </citation>
    <scope>NUCLEOTIDE SEQUENCE [LARGE SCALE GENOMIC DNA]</scope>
    <source>
        <strain evidence="1 2">ATCC 700010</strain>
    </source>
</reference>
<name>A0A1X2FIZ1_9MYCO</name>